<evidence type="ECO:0000256" key="12">
    <source>
        <dbReference type="ARBA" id="ARBA00077531"/>
    </source>
</evidence>
<dbReference type="Gene3D" id="2.60.120.200">
    <property type="match status" value="1"/>
</dbReference>
<dbReference type="GO" id="GO:0042254">
    <property type="term" value="P:ribosome biogenesis"/>
    <property type="evidence" value="ECO:0007669"/>
    <property type="project" value="UniProtKB-KW"/>
</dbReference>
<keyword evidence="5 13" id="KW-0863">Zinc-finger</keyword>
<name>A0A1F5LGB9_PENAI</name>
<protein>
    <recommendedName>
        <fullName evidence="11">Box C/D snoRNA protein 1</fullName>
    </recommendedName>
    <alternativeName>
        <fullName evidence="12">Zinc finger HIT domain-containing protein 6</fullName>
    </alternativeName>
</protein>
<dbReference type="PANTHER" id="PTHR38121">
    <property type="entry name" value="GH16 DOMAIN-CONTAINING PROTEIN"/>
    <property type="match status" value="1"/>
</dbReference>
<dbReference type="PANTHER" id="PTHR38121:SF4">
    <property type="entry name" value="GH16 DOMAIN-CONTAINING PROTEIN-RELATED"/>
    <property type="match status" value="1"/>
</dbReference>
<feature type="region of interest" description="Disordered" evidence="14">
    <location>
        <begin position="199"/>
        <end position="275"/>
    </location>
</feature>
<keyword evidence="3" id="KW-0597">Phosphoprotein</keyword>
<evidence type="ECO:0000256" key="14">
    <source>
        <dbReference type="SAM" id="MobiDB-lite"/>
    </source>
</evidence>
<dbReference type="AlphaFoldDB" id="A0A1F5LGB9"/>
<evidence type="ECO:0000256" key="9">
    <source>
        <dbReference type="ARBA" id="ARBA00049654"/>
    </source>
</evidence>
<dbReference type="Proteomes" id="UP000177622">
    <property type="component" value="Unassembled WGS sequence"/>
</dbReference>
<keyword evidence="17" id="KW-1185">Reference proteome</keyword>
<feature type="region of interest" description="Disordered" evidence="14">
    <location>
        <begin position="95"/>
        <end position="123"/>
    </location>
</feature>
<dbReference type="SUPFAM" id="SSF49899">
    <property type="entry name" value="Concanavalin A-like lectins/glucanases"/>
    <property type="match status" value="1"/>
</dbReference>
<dbReference type="InterPro" id="IPR013320">
    <property type="entry name" value="ConA-like_dom_sf"/>
</dbReference>
<reference evidence="16 17" key="1">
    <citation type="journal article" date="2016" name="Sci. Rep.">
        <title>Penicillium arizonense, a new, genome sequenced fungal species, reveals a high chemical diversity in secreted metabolites.</title>
        <authorList>
            <person name="Grijseels S."/>
            <person name="Nielsen J.C."/>
            <person name="Randelovic M."/>
            <person name="Nielsen J."/>
            <person name="Nielsen K.F."/>
            <person name="Workman M."/>
            <person name="Frisvad J.C."/>
        </authorList>
    </citation>
    <scope>NUCLEOTIDE SEQUENCE [LARGE SCALE GENOMIC DNA]</scope>
    <source>
        <strain evidence="16 17">CBS 141311</strain>
    </source>
</reference>
<evidence type="ECO:0000256" key="8">
    <source>
        <dbReference type="ARBA" id="ARBA00049598"/>
    </source>
</evidence>
<feature type="compositionally biased region" description="Polar residues" evidence="14">
    <location>
        <begin position="220"/>
        <end position="238"/>
    </location>
</feature>
<keyword evidence="2" id="KW-0690">Ribosome biogenesis</keyword>
<evidence type="ECO:0000313" key="16">
    <source>
        <dbReference type="EMBL" id="OGE52263.1"/>
    </source>
</evidence>
<dbReference type="GeneID" id="34577077"/>
<dbReference type="CDD" id="cd00413">
    <property type="entry name" value="Glyco_hydrolase_16"/>
    <property type="match status" value="1"/>
</dbReference>
<feature type="domain" description="HIT-type" evidence="15">
    <location>
        <begin position="12"/>
        <end position="46"/>
    </location>
</feature>
<evidence type="ECO:0000256" key="6">
    <source>
        <dbReference type="ARBA" id="ARBA00022833"/>
    </source>
</evidence>
<dbReference type="STRING" id="1835702.A0A1F5LGB9"/>
<sequence length="910" mass="101864">MADSDALLSDLCSICHVNPPKYRCPRCSTRTCSLPCTRRHKLWSQCSGVRDPAAYLKRSELATESAFDRDFNFITGIERNLERADRDADIRGIDLSRGIQGDDPGDGSHDLNDGRKRKHPRQGLVKGEAGFLRAAEAGGVNVIRAPKGMSRSKQNGSRLHPKHKCLAWTVEWIAGDGVKTIRNAIVDTCSISEAYDRSIPRSKDQNTSESVKEDREGQKNLDSLNNTKESGATDTPSEPATAAVEPEDTKTHQASVPRSTEAPADTVSDVVEQPLKHSTTHRELYFYLHRPRTTTKKQVLAPLSPSSTLNEVLRGRTVLEFPTIYALPDSPKTLAGQDTSPFILEEEYLRTSGPEEIGQSTASDEDDVAGNVTLPGSAVNLQDVDEKQVLEVLKQDLFEEVPVTRPPETTFTTGHFPGHPLVPLTLLRLSHLILQLTMQINILRLAAVLCLGTLASSTIQPTATTQPQLASKERSRGCDCFTVSGPDPGYFQHYKLWDFRTVDLSKHAHLNLTDSLSGGERDWDDDDEGDEEGQNIAYTTAPPYGKKKSDPSSLVFFKTAFERDWSSQDWERQRSPKAPVYMVNSKHNVFLTKDSERDDPHATYLVLRTTRHDNYTSTAEIETRVHNIYRCSLRVRLRFLPANFIVSQPPQPREWPPRDPLKHAIAPLNNRTTMGNRTVPFHEGSPPPGACAGIFTYHDRHSESDIEILTRDPTHRVRYANQPDYDPVTDRQIPGASTVADLPIPWTSWATHRLDWLADMSRWFVNDQIQDAKSYRVPELESMVVLNLWSDGGAWTGDIKIGESIYMGIEYIELVYNRSSDATGRNASSQHHDDQQRFPFANTSIMDNDSSPGNSSDEKHACPPGRRGRTDRATSMKLNLGMLGNHCAISRFGHYYLLLEDVEHRWGLAT</sequence>
<dbReference type="PROSITE" id="PS51083">
    <property type="entry name" value="ZF_HIT"/>
    <property type="match status" value="1"/>
</dbReference>
<dbReference type="CDD" id="cd23023">
    <property type="entry name" value="zf-HIT_BCD1"/>
    <property type="match status" value="1"/>
</dbReference>
<feature type="compositionally biased region" description="Polar residues" evidence="14">
    <location>
        <begin position="842"/>
        <end position="855"/>
    </location>
</feature>
<evidence type="ECO:0000259" key="15">
    <source>
        <dbReference type="PROSITE" id="PS51083"/>
    </source>
</evidence>
<dbReference type="RefSeq" id="XP_022487705.1">
    <property type="nucleotide sequence ID" value="XM_022632343.1"/>
</dbReference>
<evidence type="ECO:0000256" key="7">
    <source>
        <dbReference type="ARBA" id="ARBA00022843"/>
    </source>
</evidence>
<dbReference type="OrthoDB" id="272357at2759"/>
<feature type="region of interest" description="Disordered" evidence="14">
    <location>
        <begin position="842"/>
        <end position="871"/>
    </location>
</feature>
<gene>
    <name evidence="16" type="ORF">PENARI_c010G08753</name>
</gene>
<dbReference type="FunFam" id="3.30.60.190:FF:000001">
    <property type="entry name" value="box C/D snoRNA protein 1"/>
    <property type="match status" value="1"/>
</dbReference>
<comment type="caution">
    <text evidence="16">The sequence shown here is derived from an EMBL/GenBank/DDBJ whole genome shotgun (WGS) entry which is preliminary data.</text>
</comment>
<evidence type="ECO:0000256" key="11">
    <source>
        <dbReference type="ARBA" id="ARBA00068630"/>
    </source>
</evidence>
<evidence type="ECO:0000256" key="1">
    <source>
        <dbReference type="ARBA" id="ARBA00022499"/>
    </source>
</evidence>
<evidence type="ECO:0000313" key="17">
    <source>
        <dbReference type="Proteomes" id="UP000177622"/>
    </source>
</evidence>
<evidence type="ECO:0000256" key="13">
    <source>
        <dbReference type="PROSITE-ProRule" id="PRU00453"/>
    </source>
</evidence>
<dbReference type="Pfam" id="PF04438">
    <property type="entry name" value="zf-HIT"/>
    <property type="match status" value="1"/>
</dbReference>
<feature type="compositionally biased region" description="Basic and acidic residues" evidence="14">
    <location>
        <begin position="199"/>
        <end position="219"/>
    </location>
</feature>
<dbReference type="Gene3D" id="3.30.60.190">
    <property type="match status" value="1"/>
</dbReference>
<dbReference type="InterPro" id="IPR007529">
    <property type="entry name" value="Znf_HIT"/>
</dbReference>
<proteinExistence type="inferred from homology"/>
<accession>A0A1F5LGB9</accession>
<dbReference type="InterPro" id="IPR057721">
    <property type="entry name" value="BCD1_alpha/beta"/>
</dbReference>
<organism evidence="16 17">
    <name type="scientific">Penicillium arizonense</name>
    <dbReference type="NCBI Taxonomy" id="1835702"/>
    <lineage>
        <taxon>Eukaryota</taxon>
        <taxon>Fungi</taxon>
        <taxon>Dikarya</taxon>
        <taxon>Ascomycota</taxon>
        <taxon>Pezizomycotina</taxon>
        <taxon>Eurotiomycetes</taxon>
        <taxon>Eurotiomycetidae</taxon>
        <taxon>Eurotiales</taxon>
        <taxon>Aspergillaceae</taxon>
        <taxon>Penicillium</taxon>
    </lineage>
</organism>
<dbReference type="EMBL" id="LXJU01000010">
    <property type="protein sequence ID" value="OGE52263.1"/>
    <property type="molecule type" value="Genomic_DNA"/>
</dbReference>
<comment type="similarity">
    <text evidence="9">Belongs to the BCD1 family.</text>
</comment>
<dbReference type="SUPFAM" id="SSF144232">
    <property type="entry name" value="HIT/MYND zinc finger-like"/>
    <property type="match status" value="1"/>
</dbReference>
<evidence type="ECO:0000256" key="5">
    <source>
        <dbReference type="ARBA" id="ARBA00022771"/>
    </source>
</evidence>
<keyword evidence="1" id="KW-1017">Isopeptide bond</keyword>
<evidence type="ECO:0000256" key="2">
    <source>
        <dbReference type="ARBA" id="ARBA00022517"/>
    </source>
</evidence>
<comment type="function">
    <text evidence="8">Required for box C/D snoRNAs accumulation involved in snoRNA processing, snoRNA transport to the nucleolus and ribosome biogenesis.</text>
</comment>
<comment type="subunit">
    <text evidence="10">Interacts with FBL, SNU13, NOP58, NUFIP1, RUVBL1, RUVBL2 and TAF9. Interacts (via HIT-type zinc finger) with the RUVBL1/RUVBL2 complex in the presence of ADP.</text>
</comment>
<keyword evidence="6" id="KW-0862">Zinc</keyword>
<dbReference type="Pfam" id="PF25790">
    <property type="entry name" value="BCD1"/>
    <property type="match status" value="1"/>
</dbReference>
<keyword evidence="4" id="KW-0479">Metal-binding</keyword>
<dbReference type="GO" id="GO:0008270">
    <property type="term" value="F:zinc ion binding"/>
    <property type="evidence" value="ECO:0007669"/>
    <property type="project" value="UniProtKB-UniRule"/>
</dbReference>
<evidence type="ECO:0000256" key="10">
    <source>
        <dbReference type="ARBA" id="ARBA00061949"/>
    </source>
</evidence>
<feature type="region of interest" description="Disordered" evidence="14">
    <location>
        <begin position="516"/>
        <end position="550"/>
    </location>
</feature>
<keyword evidence="7" id="KW-0832">Ubl conjugation</keyword>
<evidence type="ECO:0000256" key="4">
    <source>
        <dbReference type="ARBA" id="ARBA00022723"/>
    </source>
</evidence>
<feature type="compositionally biased region" description="Acidic residues" evidence="14">
    <location>
        <begin position="522"/>
        <end position="533"/>
    </location>
</feature>
<evidence type="ECO:0000256" key="3">
    <source>
        <dbReference type="ARBA" id="ARBA00022553"/>
    </source>
</evidence>